<evidence type="ECO:0000313" key="3">
    <source>
        <dbReference type="Proteomes" id="UP000054248"/>
    </source>
</evidence>
<gene>
    <name evidence="2" type="ORF">M407DRAFT_242624</name>
</gene>
<keyword evidence="3" id="KW-1185">Reference proteome</keyword>
<feature type="chain" id="PRO_5002175715" evidence="1">
    <location>
        <begin position="20"/>
        <end position="192"/>
    </location>
</feature>
<dbReference type="EMBL" id="KN822983">
    <property type="protein sequence ID" value="KIO29388.1"/>
    <property type="molecule type" value="Genomic_DNA"/>
</dbReference>
<dbReference type="STRING" id="1051891.A0A0C3L6C8"/>
<name>A0A0C3L6C8_9AGAM</name>
<evidence type="ECO:0000313" key="2">
    <source>
        <dbReference type="EMBL" id="KIO29388.1"/>
    </source>
</evidence>
<evidence type="ECO:0000256" key="1">
    <source>
        <dbReference type="SAM" id="SignalP"/>
    </source>
</evidence>
<dbReference type="Proteomes" id="UP000054248">
    <property type="component" value="Unassembled WGS sequence"/>
</dbReference>
<accession>A0A0C3L6C8</accession>
<sequence length="192" mass="20524">MKTTFTTLLFAGLAALVGAGTVGKRVFSDVYSVSPDNVVYIADAQTFCMIMPRTAHTDIGVSETPGGMMTFCTHPYSPLQGTIPPDFFRNVSFVQAMGRSGKPYVQLTGCIDPTKIDHLNANDGGGQYDSNGGDGGRGNPIDSECIGYNSYVELVEPSSHRACIRCCTDTADCDVSRDTQGCETVIPGEYFC</sequence>
<reference evidence="3" key="2">
    <citation type="submission" date="2015-01" db="EMBL/GenBank/DDBJ databases">
        <title>Evolutionary Origins and Diversification of the Mycorrhizal Mutualists.</title>
        <authorList>
            <consortium name="DOE Joint Genome Institute"/>
            <consortium name="Mycorrhizal Genomics Consortium"/>
            <person name="Kohler A."/>
            <person name="Kuo A."/>
            <person name="Nagy L.G."/>
            <person name="Floudas D."/>
            <person name="Copeland A."/>
            <person name="Barry K.W."/>
            <person name="Cichocki N."/>
            <person name="Veneault-Fourrey C."/>
            <person name="LaButti K."/>
            <person name="Lindquist E.A."/>
            <person name="Lipzen A."/>
            <person name="Lundell T."/>
            <person name="Morin E."/>
            <person name="Murat C."/>
            <person name="Riley R."/>
            <person name="Ohm R."/>
            <person name="Sun H."/>
            <person name="Tunlid A."/>
            <person name="Henrissat B."/>
            <person name="Grigoriev I.V."/>
            <person name="Hibbett D.S."/>
            <person name="Martin F."/>
        </authorList>
    </citation>
    <scope>NUCLEOTIDE SEQUENCE [LARGE SCALE GENOMIC DNA]</scope>
    <source>
        <strain evidence="3">MUT 4182</strain>
    </source>
</reference>
<feature type="signal peptide" evidence="1">
    <location>
        <begin position="1"/>
        <end position="19"/>
    </location>
</feature>
<dbReference type="OrthoDB" id="3044029at2759"/>
<dbReference type="HOGENOM" id="CLU_092528_0_0_1"/>
<dbReference type="AlphaFoldDB" id="A0A0C3L6C8"/>
<protein>
    <submittedName>
        <fullName evidence="2">Uncharacterized protein</fullName>
    </submittedName>
</protein>
<organism evidence="2 3">
    <name type="scientific">Tulasnella calospora MUT 4182</name>
    <dbReference type="NCBI Taxonomy" id="1051891"/>
    <lineage>
        <taxon>Eukaryota</taxon>
        <taxon>Fungi</taxon>
        <taxon>Dikarya</taxon>
        <taxon>Basidiomycota</taxon>
        <taxon>Agaricomycotina</taxon>
        <taxon>Agaricomycetes</taxon>
        <taxon>Cantharellales</taxon>
        <taxon>Tulasnellaceae</taxon>
        <taxon>Tulasnella</taxon>
    </lineage>
</organism>
<keyword evidence="1" id="KW-0732">Signal</keyword>
<reference evidence="2 3" key="1">
    <citation type="submission" date="2014-04" db="EMBL/GenBank/DDBJ databases">
        <authorList>
            <consortium name="DOE Joint Genome Institute"/>
            <person name="Kuo A."/>
            <person name="Girlanda M."/>
            <person name="Perotto S."/>
            <person name="Kohler A."/>
            <person name="Nagy L.G."/>
            <person name="Floudas D."/>
            <person name="Copeland A."/>
            <person name="Barry K.W."/>
            <person name="Cichocki N."/>
            <person name="Veneault-Fourrey C."/>
            <person name="LaButti K."/>
            <person name="Lindquist E.A."/>
            <person name="Lipzen A."/>
            <person name="Lundell T."/>
            <person name="Morin E."/>
            <person name="Murat C."/>
            <person name="Sun H."/>
            <person name="Tunlid A."/>
            <person name="Henrissat B."/>
            <person name="Grigoriev I.V."/>
            <person name="Hibbett D.S."/>
            <person name="Martin F."/>
            <person name="Nordberg H.P."/>
            <person name="Cantor M.N."/>
            <person name="Hua S.X."/>
        </authorList>
    </citation>
    <scope>NUCLEOTIDE SEQUENCE [LARGE SCALE GENOMIC DNA]</scope>
    <source>
        <strain evidence="2 3">MUT 4182</strain>
    </source>
</reference>
<proteinExistence type="predicted"/>